<feature type="domain" description="Peptidase A1" evidence="3">
    <location>
        <begin position="29"/>
        <end position="419"/>
    </location>
</feature>
<dbReference type="AlphaFoldDB" id="A0A1V6T4B2"/>
<dbReference type="Pfam" id="PF00026">
    <property type="entry name" value="Asp"/>
    <property type="match status" value="1"/>
</dbReference>
<dbReference type="OrthoDB" id="771136at2759"/>
<sequence>MAAVGHSSSAESSTSHAVSVPAFWTTYGYIFNLTVGTPPQELPVLSDWTWTSLFTRSGRCNNVYDVSNCVTEGQSYFNEKKSTTFHNSTLGSFTWPETAFAPNFTVDYARDSVCIDTLCTNNTVLQLSDFPNEGDTIPIQEFGGIYGLAPVFPRVDPRFEPHFFQSWKDGQVTPRVGWNSCAKLSSSHHCLNGDAKYVFGGSDTTLHDSSELTWFHTRNTSFITNSESEKLYYPQTNDLWATSLTGLWITSQDNDWSQNYAVNFNIEAESGETKSHTPMAILDEGSEGLGAALSANAYSKLIQMTSAANASSRILSEIGSQGYSSSTGAEKQPWYLVDCTKTTNFPSLVYELDGRANYTVGPDQYVQKLDGTNQCYLNINQWPYTNTLKGDSEVLLLGMGFLQSLYVIFDFERSEFGLAPIKVQ</sequence>
<dbReference type="Gene3D" id="2.40.70.10">
    <property type="entry name" value="Acid Proteases"/>
    <property type="match status" value="2"/>
</dbReference>
<comment type="caution">
    <text evidence="4">The sequence shown here is derived from an EMBL/GenBank/DDBJ whole genome shotgun (WGS) entry which is preliminary data.</text>
</comment>
<evidence type="ECO:0000313" key="5">
    <source>
        <dbReference type="Proteomes" id="UP000191285"/>
    </source>
</evidence>
<dbReference type="GO" id="GO:0004190">
    <property type="term" value="F:aspartic-type endopeptidase activity"/>
    <property type="evidence" value="ECO:0007669"/>
    <property type="project" value="InterPro"/>
</dbReference>
<evidence type="ECO:0000313" key="4">
    <source>
        <dbReference type="EMBL" id="OQE20603.1"/>
    </source>
</evidence>
<dbReference type="PROSITE" id="PS51767">
    <property type="entry name" value="PEPTIDASE_A1"/>
    <property type="match status" value="1"/>
</dbReference>
<dbReference type="InterPro" id="IPR033121">
    <property type="entry name" value="PEPTIDASE_A1"/>
</dbReference>
<name>A0A1V6T4B2_9EURO</name>
<keyword evidence="5" id="KW-1185">Reference proteome</keyword>
<dbReference type="PANTHER" id="PTHR47966:SF51">
    <property type="entry name" value="BETA-SITE APP-CLEAVING ENZYME, ISOFORM A-RELATED"/>
    <property type="match status" value="1"/>
</dbReference>
<keyword evidence="2" id="KW-0378">Hydrolase</keyword>
<comment type="similarity">
    <text evidence="1">Belongs to the peptidase A1 family.</text>
</comment>
<dbReference type="PRINTS" id="PR00792">
    <property type="entry name" value="PEPSIN"/>
</dbReference>
<protein>
    <recommendedName>
        <fullName evidence="3">Peptidase A1 domain-containing protein</fullName>
    </recommendedName>
</protein>
<dbReference type="InterPro" id="IPR001461">
    <property type="entry name" value="Aspartic_peptidase_A1"/>
</dbReference>
<dbReference type="SUPFAM" id="SSF50630">
    <property type="entry name" value="Acid proteases"/>
    <property type="match status" value="1"/>
</dbReference>
<reference evidence="5" key="1">
    <citation type="journal article" date="2017" name="Nat. Microbiol.">
        <title>Global analysis of biosynthetic gene clusters reveals vast potential of secondary metabolite production in Penicillium species.</title>
        <authorList>
            <person name="Nielsen J.C."/>
            <person name="Grijseels S."/>
            <person name="Prigent S."/>
            <person name="Ji B."/>
            <person name="Dainat J."/>
            <person name="Nielsen K.F."/>
            <person name="Frisvad J.C."/>
            <person name="Workman M."/>
            <person name="Nielsen J."/>
        </authorList>
    </citation>
    <scope>NUCLEOTIDE SEQUENCE [LARGE SCALE GENOMIC DNA]</scope>
    <source>
        <strain evidence="5">IBT 24891</strain>
    </source>
</reference>
<dbReference type="STRING" id="303698.A0A1V6T4B2"/>
<proteinExistence type="inferred from homology"/>
<dbReference type="EMBL" id="MLKD01000013">
    <property type="protein sequence ID" value="OQE20603.1"/>
    <property type="molecule type" value="Genomic_DNA"/>
</dbReference>
<dbReference type="Proteomes" id="UP000191285">
    <property type="component" value="Unassembled WGS sequence"/>
</dbReference>
<gene>
    <name evidence="4" type="ORF">PENSTE_c013G06861</name>
</gene>
<accession>A0A1V6T4B2</accession>
<evidence type="ECO:0000259" key="3">
    <source>
        <dbReference type="PROSITE" id="PS51767"/>
    </source>
</evidence>
<dbReference type="GO" id="GO:0006508">
    <property type="term" value="P:proteolysis"/>
    <property type="evidence" value="ECO:0007669"/>
    <property type="project" value="InterPro"/>
</dbReference>
<dbReference type="InterPro" id="IPR021109">
    <property type="entry name" value="Peptidase_aspartic_dom_sf"/>
</dbReference>
<evidence type="ECO:0000256" key="2">
    <source>
        <dbReference type="ARBA" id="ARBA00022801"/>
    </source>
</evidence>
<organism evidence="4 5">
    <name type="scientific">Penicillium steckii</name>
    <dbReference type="NCBI Taxonomy" id="303698"/>
    <lineage>
        <taxon>Eukaryota</taxon>
        <taxon>Fungi</taxon>
        <taxon>Dikarya</taxon>
        <taxon>Ascomycota</taxon>
        <taxon>Pezizomycotina</taxon>
        <taxon>Eurotiomycetes</taxon>
        <taxon>Eurotiomycetidae</taxon>
        <taxon>Eurotiales</taxon>
        <taxon>Aspergillaceae</taxon>
        <taxon>Penicillium</taxon>
    </lineage>
</organism>
<evidence type="ECO:0000256" key="1">
    <source>
        <dbReference type="ARBA" id="ARBA00007447"/>
    </source>
</evidence>
<dbReference type="PANTHER" id="PTHR47966">
    <property type="entry name" value="BETA-SITE APP-CLEAVING ENZYME, ISOFORM A-RELATED"/>
    <property type="match status" value="1"/>
</dbReference>